<sequence length="67" mass="7748">MRLFSKILWLLAFLAATFCWMVLFEHGFSMTGFSKGVREEWRTLTELVSGKEDPTAKDTPVNPPKRQ</sequence>
<dbReference type="Proteomes" id="UP001499852">
    <property type="component" value="Unassembled WGS sequence"/>
</dbReference>
<gene>
    <name evidence="1" type="ORF">GCM10023213_19060</name>
</gene>
<comment type="caution">
    <text evidence="1">The sequence shown here is derived from an EMBL/GenBank/DDBJ whole genome shotgun (WGS) entry which is preliminary data.</text>
</comment>
<organism evidence="1 2">
    <name type="scientific">Prosthecobacter algae</name>
    <dbReference type="NCBI Taxonomy" id="1144682"/>
    <lineage>
        <taxon>Bacteria</taxon>
        <taxon>Pseudomonadati</taxon>
        <taxon>Verrucomicrobiota</taxon>
        <taxon>Verrucomicrobiia</taxon>
        <taxon>Verrucomicrobiales</taxon>
        <taxon>Verrucomicrobiaceae</taxon>
        <taxon>Prosthecobacter</taxon>
    </lineage>
</organism>
<protein>
    <submittedName>
        <fullName evidence="1">Uncharacterized protein</fullName>
    </submittedName>
</protein>
<dbReference type="EMBL" id="BAABIA010000003">
    <property type="protein sequence ID" value="GAA5139050.1"/>
    <property type="molecule type" value="Genomic_DNA"/>
</dbReference>
<dbReference type="RefSeq" id="WP_345736135.1">
    <property type="nucleotide sequence ID" value="NZ_BAABIA010000003.1"/>
</dbReference>
<proteinExistence type="predicted"/>
<evidence type="ECO:0000313" key="2">
    <source>
        <dbReference type="Proteomes" id="UP001499852"/>
    </source>
</evidence>
<evidence type="ECO:0000313" key="1">
    <source>
        <dbReference type="EMBL" id="GAA5139050.1"/>
    </source>
</evidence>
<reference evidence="2" key="1">
    <citation type="journal article" date="2019" name="Int. J. Syst. Evol. Microbiol.">
        <title>The Global Catalogue of Microorganisms (GCM) 10K type strain sequencing project: providing services to taxonomists for standard genome sequencing and annotation.</title>
        <authorList>
            <consortium name="The Broad Institute Genomics Platform"/>
            <consortium name="The Broad Institute Genome Sequencing Center for Infectious Disease"/>
            <person name="Wu L."/>
            <person name="Ma J."/>
        </authorList>
    </citation>
    <scope>NUCLEOTIDE SEQUENCE [LARGE SCALE GENOMIC DNA]</scope>
    <source>
        <strain evidence="2">JCM 18053</strain>
    </source>
</reference>
<keyword evidence="2" id="KW-1185">Reference proteome</keyword>
<accession>A0ABP9P2R2</accession>
<name>A0ABP9P2R2_9BACT</name>